<name>A0A6J5TI58_PRUAR</name>
<dbReference type="GO" id="GO:0042138">
    <property type="term" value="P:meiotic DNA double-strand break formation"/>
    <property type="evidence" value="ECO:0007669"/>
    <property type="project" value="InterPro"/>
</dbReference>
<evidence type="ECO:0000313" key="1">
    <source>
        <dbReference type="EMBL" id="CAB4263616.1"/>
    </source>
</evidence>
<dbReference type="EMBL" id="CAEKDK010000001">
    <property type="protein sequence ID" value="CAB4263616.1"/>
    <property type="molecule type" value="Genomic_DNA"/>
</dbReference>
<dbReference type="AlphaFoldDB" id="A0A6J5TI58"/>
<reference evidence="1 3" key="2">
    <citation type="submission" date="2020-05" db="EMBL/GenBank/DDBJ databases">
        <authorList>
            <person name="Campoy J."/>
            <person name="Schneeberger K."/>
            <person name="Spophaly S."/>
        </authorList>
    </citation>
    <scope>NUCLEOTIDE SEQUENCE [LARGE SCALE GENOMIC DNA]</scope>
    <source>
        <strain evidence="1">PruArmRojPasFocal</strain>
    </source>
</reference>
<sequence>MPTKANNINTDRQFVKVAAVRVGLGRAKNLLWAVKIKSAPGGSPASTLTSSSRLSFMLDDDPIARQVVHLISVLCDSAAASLSADFVARVSDHLSSGALAWSRRHLYTVFPTFSLCLSVNSGTAVET</sequence>
<evidence type="ECO:0000313" key="4">
    <source>
        <dbReference type="Proteomes" id="UP000507245"/>
    </source>
</evidence>
<evidence type="ECO:0000313" key="2">
    <source>
        <dbReference type="EMBL" id="CAB4294187.1"/>
    </source>
</evidence>
<dbReference type="Proteomes" id="UP000507245">
    <property type="component" value="Unassembled WGS sequence"/>
</dbReference>
<keyword evidence="4" id="KW-1185">Reference proteome</keyword>
<dbReference type="Proteomes" id="UP000507222">
    <property type="component" value="Unassembled WGS sequence"/>
</dbReference>
<accession>A0A6J5TI58</accession>
<gene>
    <name evidence="1" type="ORF">CURHAP_LOCUS4157</name>
    <name evidence="2" type="ORF">ORAREDHAP_LOCUS4150</name>
</gene>
<dbReference type="InterPro" id="IPR044968">
    <property type="entry name" value="PRD1"/>
</dbReference>
<protein>
    <submittedName>
        <fullName evidence="1">Uncharacterized protein</fullName>
    </submittedName>
</protein>
<evidence type="ECO:0000313" key="3">
    <source>
        <dbReference type="Proteomes" id="UP000507222"/>
    </source>
</evidence>
<dbReference type="PANTHER" id="PTHR36379">
    <property type="entry name" value="PROTEIN PRD1"/>
    <property type="match status" value="1"/>
</dbReference>
<proteinExistence type="predicted"/>
<reference evidence="4" key="1">
    <citation type="journal article" date="2020" name="Genome Biol.">
        <title>Gamete binning: chromosome-level and haplotype-resolved genome assembly enabled by high-throughput single-cell sequencing of gamete genomes.</title>
        <authorList>
            <person name="Campoy J.A."/>
            <person name="Sun H."/>
            <person name="Goel M."/>
            <person name="Jiao W.-B."/>
            <person name="Folz-Donahue K."/>
            <person name="Wang N."/>
            <person name="Rubio M."/>
            <person name="Liu C."/>
            <person name="Kukat C."/>
            <person name="Ruiz D."/>
            <person name="Huettel B."/>
            <person name="Schneeberger K."/>
        </authorList>
    </citation>
    <scope>NUCLEOTIDE SEQUENCE [LARGE SCALE GENOMIC DNA]</scope>
    <source>
        <strain evidence="4">cv. Rojo Pasion</strain>
    </source>
</reference>
<dbReference type="PANTHER" id="PTHR36379:SF1">
    <property type="entry name" value="PUTATIVE RECOMBINATION INITIATION DEFECT 1-RELATED"/>
    <property type="match status" value="1"/>
</dbReference>
<dbReference type="EMBL" id="CAEKKB010000001">
    <property type="protein sequence ID" value="CAB4294187.1"/>
    <property type="molecule type" value="Genomic_DNA"/>
</dbReference>
<organism evidence="1 3">
    <name type="scientific">Prunus armeniaca</name>
    <name type="common">Apricot</name>
    <name type="synonym">Armeniaca vulgaris</name>
    <dbReference type="NCBI Taxonomy" id="36596"/>
    <lineage>
        <taxon>Eukaryota</taxon>
        <taxon>Viridiplantae</taxon>
        <taxon>Streptophyta</taxon>
        <taxon>Embryophyta</taxon>
        <taxon>Tracheophyta</taxon>
        <taxon>Spermatophyta</taxon>
        <taxon>Magnoliopsida</taxon>
        <taxon>eudicotyledons</taxon>
        <taxon>Gunneridae</taxon>
        <taxon>Pentapetalae</taxon>
        <taxon>rosids</taxon>
        <taxon>fabids</taxon>
        <taxon>Rosales</taxon>
        <taxon>Rosaceae</taxon>
        <taxon>Amygdaloideae</taxon>
        <taxon>Amygdaleae</taxon>
        <taxon>Prunus</taxon>
    </lineage>
</organism>